<evidence type="ECO:0000313" key="3">
    <source>
        <dbReference type="EMBL" id="SFI71314.1"/>
    </source>
</evidence>
<accession>A0A1I3KFY8</accession>
<evidence type="ECO:0000313" key="4">
    <source>
        <dbReference type="Proteomes" id="UP000199111"/>
    </source>
</evidence>
<feature type="chain" id="PRO_5038369964" evidence="2">
    <location>
        <begin position="23"/>
        <end position="181"/>
    </location>
</feature>
<feature type="region of interest" description="Disordered" evidence="1">
    <location>
        <begin position="25"/>
        <end position="94"/>
    </location>
</feature>
<dbReference type="EMBL" id="FOQY01000004">
    <property type="protein sequence ID" value="SFI71314.1"/>
    <property type="molecule type" value="Genomic_DNA"/>
</dbReference>
<evidence type="ECO:0000256" key="2">
    <source>
        <dbReference type="SAM" id="SignalP"/>
    </source>
</evidence>
<keyword evidence="4" id="KW-1185">Reference proteome</keyword>
<keyword evidence="2" id="KW-0732">Signal</keyword>
<feature type="signal peptide" evidence="2">
    <location>
        <begin position="1"/>
        <end position="22"/>
    </location>
</feature>
<dbReference type="Proteomes" id="UP000199111">
    <property type="component" value="Unassembled WGS sequence"/>
</dbReference>
<dbReference type="PROSITE" id="PS51257">
    <property type="entry name" value="PROKAR_LIPOPROTEIN"/>
    <property type="match status" value="1"/>
</dbReference>
<gene>
    <name evidence="3" type="ORF">SAMN05216275_104337</name>
</gene>
<protein>
    <submittedName>
        <fullName evidence="3">Uncharacterized protein</fullName>
    </submittedName>
</protein>
<organism evidence="3 4">
    <name type="scientific">Streptosporangium canum</name>
    <dbReference type="NCBI Taxonomy" id="324952"/>
    <lineage>
        <taxon>Bacteria</taxon>
        <taxon>Bacillati</taxon>
        <taxon>Actinomycetota</taxon>
        <taxon>Actinomycetes</taxon>
        <taxon>Streptosporangiales</taxon>
        <taxon>Streptosporangiaceae</taxon>
        <taxon>Streptosporangium</taxon>
    </lineage>
</organism>
<reference evidence="4" key="1">
    <citation type="submission" date="2016-10" db="EMBL/GenBank/DDBJ databases">
        <authorList>
            <person name="Varghese N."/>
            <person name="Submissions S."/>
        </authorList>
    </citation>
    <scope>NUCLEOTIDE SEQUENCE [LARGE SCALE GENOMIC DNA]</scope>
    <source>
        <strain evidence="4">CGMCC 4.2126</strain>
    </source>
</reference>
<proteinExistence type="predicted"/>
<dbReference type="RefSeq" id="WP_362795752.1">
    <property type="nucleotide sequence ID" value="NZ_JBEZDZ010000058.1"/>
</dbReference>
<dbReference type="AlphaFoldDB" id="A0A1I3KFY8"/>
<evidence type="ECO:0000256" key="1">
    <source>
        <dbReference type="SAM" id="MobiDB-lite"/>
    </source>
</evidence>
<sequence>MSRSLKITRVLLVAAFAAGLTACSGEGDPSAPPAAPTTSASAAASETAPAEPTAPAASASSPGPEAAPTAPAASAEPTAEAPGDGAGDTGPAMHLIGALSASPTRPGWITVQLDAGDAQPVMLSPEAVVLDLRGAICDTGAVPHKCTAAQLEKALKKSGVPYAKVTLKSGVAVQVEELVQE</sequence>
<name>A0A1I3KFY8_9ACTN</name>
<feature type="compositionally biased region" description="Low complexity" evidence="1">
    <location>
        <begin position="36"/>
        <end position="83"/>
    </location>
</feature>